<accession>A0A0L6U2Z0</accession>
<dbReference type="PATRIC" id="fig|52689.4.peg.3819"/>
<reference evidence="2" key="1">
    <citation type="submission" date="2015-07" db="EMBL/GenBank/DDBJ databases">
        <title>Draft genome sequence of Acetobacterium bakii DSM 8293, a potential psychrophilic chemical producer through syngas fermentation.</title>
        <authorList>
            <person name="Song Y."/>
            <person name="Hwang S."/>
            <person name="Cho B.-K."/>
        </authorList>
    </citation>
    <scope>NUCLEOTIDE SEQUENCE [LARGE SCALE GENOMIC DNA]</scope>
    <source>
        <strain evidence="2">DSM 8239</strain>
    </source>
</reference>
<comment type="caution">
    <text evidence="1">The sequence shown here is derived from an EMBL/GenBank/DDBJ whole genome shotgun (WGS) entry which is preliminary data.</text>
</comment>
<name>A0A0L6U2Z0_9FIRM</name>
<dbReference type="Proteomes" id="UP000036873">
    <property type="component" value="Unassembled WGS sequence"/>
</dbReference>
<gene>
    <name evidence="1" type="ORF">AKG39_03865</name>
</gene>
<dbReference type="OrthoDB" id="1676875at2"/>
<dbReference type="AlphaFoldDB" id="A0A0L6U2Z0"/>
<dbReference type="STRING" id="52689.AKG39_03865"/>
<organism evidence="1 2">
    <name type="scientific">Acetobacterium bakii</name>
    <dbReference type="NCBI Taxonomy" id="52689"/>
    <lineage>
        <taxon>Bacteria</taxon>
        <taxon>Bacillati</taxon>
        <taxon>Bacillota</taxon>
        <taxon>Clostridia</taxon>
        <taxon>Eubacteriales</taxon>
        <taxon>Eubacteriaceae</taxon>
        <taxon>Acetobacterium</taxon>
    </lineage>
</organism>
<dbReference type="RefSeq" id="WP_050739043.1">
    <property type="nucleotide sequence ID" value="NZ_LGYO01000008.1"/>
</dbReference>
<evidence type="ECO:0000313" key="2">
    <source>
        <dbReference type="Proteomes" id="UP000036873"/>
    </source>
</evidence>
<protein>
    <submittedName>
        <fullName evidence="1">Hydantoin racemase</fullName>
    </submittedName>
</protein>
<keyword evidence="2" id="KW-1185">Reference proteome</keyword>
<proteinExistence type="predicted"/>
<sequence>MQRDLGINYMTTRKNHTCYGMGIGIMVLDDAYPGFPGDVRNASAWGFPIQYEIARGVDNYTLVWEQDKTPCREPIVQAAKNLERMGCRAIAAECGYFAYFQQDVAAAVDIPVFMSSLLQVPFIQQLIGPKNAVGIICAQKRFLTDTHLEKVGIDLNSNFYIAGAQDEYGCPQFDSLWDHEKRPEIPESYYDESEKDMIRITKEFIIKHPDIKAIMLECTGMQPFARAIQRAVDLPVFSWGTLLDYANSCTTHRDYYGSI</sequence>
<dbReference type="EMBL" id="LGYO01000008">
    <property type="protein sequence ID" value="KNZ42869.1"/>
    <property type="molecule type" value="Genomic_DNA"/>
</dbReference>
<evidence type="ECO:0000313" key="1">
    <source>
        <dbReference type="EMBL" id="KNZ42869.1"/>
    </source>
</evidence>
<dbReference type="NCBIfam" id="NF005679">
    <property type="entry name" value="PRK07475.1"/>
    <property type="match status" value="1"/>
</dbReference>